<comment type="caution">
    <text evidence="16">The sequence shown here is derived from an EMBL/GenBank/DDBJ whole genome shotgun (WGS) entry which is preliminary data.</text>
</comment>
<dbReference type="Pfam" id="PF02773">
    <property type="entry name" value="S-AdoMet_synt_C"/>
    <property type="match status" value="1"/>
</dbReference>
<feature type="binding site" evidence="10">
    <location>
        <position position="253"/>
    </location>
    <ligand>
        <name>L-methionine</name>
        <dbReference type="ChEBI" id="CHEBI:57844"/>
        <note>ligand shared between two neighboring subunits</note>
    </ligand>
</feature>
<feature type="binding site" evidence="10">
    <location>
        <position position="276"/>
    </location>
    <ligand>
        <name>ATP</name>
        <dbReference type="ChEBI" id="CHEBI:30616"/>
        <note>ligand shared between two neighboring subunits</note>
    </ligand>
</feature>
<feature type="binding site" description="in other chain" evidence="10">
    <location>
        <position position="17"/>
    </location>
    <ligand>
        <name>ATP</name>
        <dbReference type="ChEBI" id="CHEBI:30616"/>
        <note>ligand shared between two neighboring subunits</note>
    </ligand>
</feature>
<evidence type="ECO:0000259" key="14">
    <source>
        <dbReference type="Pfam" id="PF02772"/>
    </source>
</evidence>
<feature type="binding site" description="in other chain" evidence="10">
    <location>
        <begin position="259"/>
        <end position="260"/>
    </location>
    <ligand>
        <name>ATP</name>
        <dbReference type="ChEBI" id="CHEBI:30616"/>
        <note>ligand shared between two neighboring subunits</note>
    </ligand>
</feature>
<keyword evidence="10" id="KW-0963">Cytoplasm</keyword>
<dbReference type="PANTHER" id="PTHR11964">
    <property type="entry name" value="S-ADENOSYLMETHIONINE SYNTHETASE"/>
    <property type="match status" value="1"/>
</dbReference>
<evidence type="ECO:0000313" key="17">
    <source>
        <dbReference type="Proteomes" id="UP001341444"/>
    </source>
</evidence>
<comment type="cofactor">
    <cofactor evidence="10">
        <name>K(+)</name>
        <dbReference type="ChEBI" id="CHEBI:29103"/>
    </cofactor>
    <text evidence="10">Binds 1 potassium ion per subunit.</text>
</comment>
<name>A0ABU6MFR3_9BACI</name>
<keyword evidence="6 10" id="KW-0547">Nucleotide-binding</keyword>
<feature type="binding site" evidence="10">
    <location>
        <position position="253"/>
    </location>
    <ligand>
        <name>ATP</name>
        <dbReference type="ChEBI" id="CHEBI:30616"/>
        <note>ligand shared between two neighboring subunits</note>
    </ligand>
</feature>
<evidence type="ECO:0000256" key="5">
    <source>
        <dbReference type="ARBA" id="ARBA00022723"/>
    </source>
</evidence>
<evidence type="ECO:0000256" key="4">
    <source>
        <dbReference type="ARBA" id="ARBA00022679"/>
    </source>
</evidence>
<feature type="domain" description="S-adenosylmethionine synthetase central" evidence="14">
    <location>
        <begin position="128"/>
        <end position="245"/>
    </location>
</feature>
<dbReference type="InterPro" id="IPR022629">
    <property type="entry name" value="S-AdoMet_synt_central"/>
</dbReference>
<dbReference type="HAMAP" id="MF_00086">
    <property type="entry name" value="S_AdoMet_synth1"/>
    <property type="match status" value="1"/>
</dbReference>
<evidence type="ECO:0000256" key="3">
    <source>
        <dbReference type="ARBA" id="ARBA00022563"/>
    </source>
</evidence>
<dbReference type="InterPro" id="IPR022630">
    <property type="entry name" value="S-AdoMet_synt_C"/>
</dbReference>
<evidence type="ECO:0000256" key="6">
    <source>
        <dbReference type="ARBA" id="ARBA00022741"/>
    </source>
</evidence>
<keyword evidence="17" id="KW-1185">Reference proteome</keyword>
<keyword evidence="7 10" id="KW-0067">ATP-binding</keyword>
<dbReference type="Gene3D" id="3.30.300.10">
    <property type="match status" value="3"/>
</dbReference>
<keyword evidence="4 10" id="KW-0808">Transferase</keyword>
<reference evidence="16 17" key="1">
    <citation type="submission" date="2023-03" db="EMBL/GenBank/DDBJ databases">
        <title>Bacillus Genome Sequencing.</title>
        <authorList>
            <person name="Dunlap C."/>
        </authorList>
    </citation>
    <scope>NUCLEOTIDE SEQUENCE [LARGE SCALE GENOMIC DNA]</scope>
    <source>
        <strain evidence="16 17">B-23453</strain>
    </source>
</reference>
<dbReference type="Pfam" id="PF00438">
    <property type="entry name" value="S-AdoMet_synt_N"/>
    <property type="match status" value="1"/>
</dbReference>
<comment type="pathway">
    <text evidence="1 10">Amino-acid biosynthesis; S-adenosyl-L-methionine biosynthesis; S-adenosyl-L-methionine from L-methionine: step 1/1.</text>
</comment>
<keyword evidence="9 10" id="KW-0630">Potassium</keyword>
<feature type="binding site" description="in other chain" evidence="10">
    <location>
        <position position="284"/>
    </location>
    <ligand>
        <name>L-methionine</name>
        <dbReference type="ChEBI" id="CHEBI:57844"/>
        <note>ligand shared between two neighboring subunits</note>
    </ligand>
</feature>
<evidence type="ECO:0000313" key="16">
    <source>
        <dbReference type="EMBL" id="MED1203114.1"/>
    </source>
</evidence>
<evidence type="ECO:0000256" key="12">
    <source>
        <dbReference type="RuleBase" id="RU004462"/>
    </source>
</evidence>
<evidence type="ECO:0000259" key="15">
    <source>
        <dbReference type="Pfam" id="PF02773"/>
    </source>
</evidence>
<dbReference type="Proteomes" id="UP001341444">
    <property type="component" value="Unassembled WGS sequence"/>
</dbReference>
<evidence type="ECO:0000256" key="9">
    <source>
        <dbReference type="ARBA" id="ARBA00022958"/>
    </source>
</evidence>
<dbReference type="InterPro" id="IPR002133">
    <property type="entry name" value="S-AdoMet_synthetase"/>
</dbReference>
<feature type="binding site" evidence="10">
    <location>
        <position position="280"/>
    </location>
    <ligand>
        <name>ATP</name>
        <dbReference type="ChEBI" id="CHEBI:30616"/>
        <note>ligand shared between two neighboring subunits</note>
    </ligand>
</feature>
<dbReference type="InterPro" id="IPR022631">
    <property type="entry name" value="ADOMET_SYNTHASE_CS"/>
</dbReference>
<dbReference type="GO" id="GO:0004478">
    <property type="term" value="F:methionine adenosyltransferase activity"/>
    <property type="evidence" value="ECO:0007669"/>
    <property type="project" value="UniProtKB-EC"/>
</dbReference>
<keyword evidence="5 10" id="KW-0479">Metal-binding</keyword>
<organism evidence="16 17">
    <name type="scientific">Heyndrickxia acidicola</name>
    <dbReference type="NCBI Taxonomy" id="209389"/>
    <lineage>
        <taxon>Bacteria</taxon>
        <taxon>Bacillati</taxon>
        <taxon>Bacillota</taxon>
        <taxon>Bacilli</taxon>
        <taxon>Bacillales</taxon>
        <taxon>Bacillaceae</taxon>
        <taxon>Heyndrickxia</taxon>
    </lineage>
</organism>
<dbReference type="RefSeq" id="WP_066269978.1">
    <property type="nucleotide sequence ID" value="NZ_JARMAB010000011.1"/>
</dbReference>
<dbReference type="PROSITE" id="PS00377">
    <property type="entry name" value="ADOMET_SYNTHASE_2"/>
    <property type="match status" value="1"/>
</dbReference>
<feature type="binding site" description="in other chain" evidence="10">
    <location>
        <begin position="244"/>
        <end position="245"/>
    </location>
    <ligand>
        <name>ATP</name>
        <dbReference type="ChEBI" id="CHEBI:30616"/>
        <note>ligand shared between two neighboring subunits</note>
    </ligand>
</feature>
<comment type="function">
    <text evidence="10">Catalyzes the formation of S-adenosylmethionine (AdoMet) from methionine and ATP. The overall synthetic reaction is composed of two sequential steps, AdoMet formation and the subsequent tripolyphosphate hydrolysis which occurs prior to release of AdoMet from the enzyme.</text>
</comment>
<comment type="cofactor">
    <cofactor evidence="10">
        <name>Mg(2+)</name>
        <dbReference type="ChEBI" id="CHEBI:18420"/>
    </cofactor>
    <text evidence="10">Binds 2 divalent ions per subunit.</text>
</comment>
<dbReference type="InterPro" id="IPR022628">
    <property type="entry name" value="S-AdoMet_synt_N"/>
</dbReference>
<feature type="binding site" description="in other chain" evidence="10">
    <location>
        <position position="101"/>
    </location>
    <ligand>
        <name>L-methionine</name>
        <dbReference type="ChEBI" id="CHEBI:57844"/>
        <note>ligand shared between two neighboring subunits</note>
    </ligand>
</feature>
<feature type="domain" description="S-adenosylmethionine synthetase N-terminal" evidence="13">
    <location>
        <begin position="6"/>
        <end position="103"/>
    </location>
</feature>
<comment type="catalytic activity">
    <reaction evidence="10">
        <text>L-methionine + ATP + H2O = S-adenosyl-L-methionine + phosphate + diphosphate</text>
        <dbReference type="Rhea" id="RHEA:21080"/>
        <dbReference type="ChEBI" id="CHEBI:15377"/>
        <dbReference type="ChEBI" id="CHEBI:30616"/>
        <dbReference type="ChEBI" id="CHEBI:33019"/>
        <dbReference type="ChEBI" id="CHEBI:43474"/>
        <dbReference type="ChEBI" id="CHEBI:57844"/>
        <dbReference type="ChEBI" id="CHEBI:59789"/>
        <dbReference type="EC" id="2.5.1.6"/>
    </reaction>
</comment>
<evidence type="ECO:0000256" key="8">
    <source>
        <dbReference type="ARBA" id="ARBA00022842"/>
    </source>
</evidence>
<evidence type="ECO:0000256" key="7">
    <source>
        <dbReference type="ARBA" id="ARBA00022840"/>
    </source>
</evidence>
<keyword evidence="8 10" id="KW-0460">Magnesium</keyword>
<dbReference type="CDD" id="cd18079">
    <property type="entry name" value="S-AdoMet_synt"/>
    <property type="match status" value="1"/>
</dbReference>
<gene>
    <name evidence="10 16" type="primary">metK</name>
    <name evidence="16" type="ORF">P4T90_08485</name>
</gene>
<feature type="region of interest" description="Flexible loop" evidence="10">
    <location>
        <begin position="101"/>
        <end position="111"/>
    </location>
</feature>
<comment type="subcellular location">
    <subcellularLocation>
        <location evidence="10 11">Cytoplasm</location>
    </subcellularLocation>
</comment>
<comment type="similarity">
    <text evidence="2 10 12">Belongs to the AdoMet synthase family.</text>
</comment>
<protein>
    <recommendedName>
        <fullName evidence="10">S-adenosylmethionine synthase</fullName>
        <shortName evidence="10">AdoMet synthase</shortName>
        <ecNumber evidence="10">2.5.1.6</ecNumber>
    </recommendedName>
    <alternativeName>
        <fullName evidence="10">MAT</fullName>
    </alternativeName>
    <alternativeName>
        <fullName evidence="10">Methionine adenosyltransferase</fullName>
    </alternativeName>
</protein>
<accession>A0ABU6MFR3</accession>
<feature type="domain" description="S-adenosylmethionine synthetase C-terminal" evidence="15">
    <location>
        <begin position="247"/>
        <end position="386"/>
    </location>
</feature>
<dbReference type="EMBL" id="JARMAB010000011">
    <property type="protein sequence ID" value="MED1203114.1"/>
    <property type="molecule type" value="Genomic_DNA"/>
</dbReference>
<feature type="binding site" evidence="10">
    <location>
        <position position="45"/>
    </location>
    <ligand>
        <name>K(+)</name>
        <dbReference type="ChEBI" id="CHEBI:29103"/>
    </ligand>
</feature>
<dbReference type="NCBIfam" id="TIGR01034">
    <property type="entry name" value="metK"/>
    <property type="match status" value="1"/>
</dbReference>
<evidence type="ECO:0000256" key="10">
    <source>
        <dbReference type="HAMAP-Rule" id="MF_00086"/>
    </source>
</evidence>
<dbReference type="PIRSF" id="PIRSF000497">
    <property type="entry name" value="MAT"/>
    <property type="match status" value="1"/>
</dbReference>
<evidence type="ECO:0000256" key="1">
    <source>
        <dbReference type="ARBA" id="ARBA00005224"/>
    </source>
</evidence>
<evidence type="ECO:0000259" key="13">
    <source>
        <dbReference type="Pfam" id="PF00438"/>
    </source>
</evidence>
<dbReference type="EC" id="2.5.1.6" evidence="10"/>
<dbReference type="Pfam" id="PF02772">
    <property type="entry name" value="S-AdoMet_synt_M"/>
    <property type="match status" value="1"/>
</dbReference>
<evidence type="ECO:0000256" key="11">
    <source>
        <dbReference type="RuleBase" id="RU000542"/>
    </source>
</evidence>
<proteinExistence type="inferred from homology"/>
<feature type="binding site" description="in other chain" evidence="10">
    <location>
        <begin position="177"/>
        <end position="179"/>
    </location>
    <ligand>
        <name>ATP</name>
        <dbReference type="ChEBI" id="CHEBI:30616"/>
        <note>ligand shared between two neighboring subunits</note>
    </ligand>
</feature>
<feature type="binding site" description="in other chain" evidence="10">
    <location>
        <position position="58"/>
    </location>
    <ligand>
        <name>L-methionine</name>
        <dbReference type="ChEBI" id="CHEBI:57844"/>
        <note>ligand shared between two neighboring subunits</note>
    </ligand>
</feature>
<sequence>MSNKRRLFTSESVTEGHPDKICDQISDSILDAILEKDANARVACETSVTTGLVLVAGEITTSTYVDIPKIVRETIKGIGYTRAKYGFDAETCAVLTSIDEQSPDIAMGVDQALEAREGQMTEEQIEAIGAGDQGLMFGFACNETEELMPLPISLSHKLARRIAEVRKEEILTYLRPDAKTQVTVEYDENDKPVRIDTIVISTQHNPETTLEQIQKDVKEFVINPVVPSELIDENTKYFINPTGRFVIGGPQGDAGLTGRKIIVDTYGGYARHGGGAFSGKDPTKVDRSAAYAARYVAKNIVAAGLAEKCEVQLAYAIGVAQPVSIAVDTFGTGTVSEDALIDAVRSSFDLRPAGIIKMLDLRRPIYKQTAAYGHFGRTDVDLPWERTDKVDALRELTK</sequence>
<keyword evidence="3 10" id="KW-0554">One-carbon metabolism</keyword>
<evidence type="ECO:0000256" key="2">
    <source>
        <dbReference type="ARBA" id="ARBA00009685"/>
    </source>
</evidence>
<feature type="binding site" evidence="10">
    <location>
        <position position="19"/>
    </location>
    <ligand>
        <name>Mg(2+)</name>
        <dbReference type="ChEBI" id="CHEBI:18420"/>
    </ligand>
</feature>
<dbReference type="InterPro" id="IPR022636">
    <property type="entry name" value="S-AdoMet_synthetase_sfam"/>
</dbReference>
<dbReference type="PROSITE" id="PS00376">
    <property type="entry name" value="ADOMET_SYNTHASE_1"/>
    <property type="match status" value="1"/>
</dbReference>
<comment type="subunit">
    <text evidence="10">Homotetramer; dimer of dimers.</text>
</comment>
<dbReference type="SUPFAM" id="SSF55973">
    <property type="entry name" value="S-adenosylmethionine synthetase"/>
    <property type="match status" value="3"/>
</dbReference>